<evidence type="ECO:0000313" key="3">
    <source>
        <dbReference type="Proteomes" id="UP000215377"/>
    </source>
</evidence>
<protein>
    <submittedName>
        <fullName evidence="2">Uncharacterized protein</fullName>
    </submittedName>
</protein>
<dbReference type="Proteomes" id="UP000215377">
    <property type="component" value="Unassembled WGS sequence"/>
</dbReference>
<dbReference type="OrthoDB" id="7632421at2"/>
<accession>A0A225ND49</accession>
<feature type="region of interest" description="Disordered" evidence="1">
    <location>
        <begin position="78"/>
        <end position="108"/>
    </location>
</feature>
<organism evidence="2 3">
    <name type="scientific">Marinibacterium profundimaris</name>
    <dbReference type="NCBI Taxonomy" id="1679460"/>
    <lineage>
        <taxon>Bacteria</taxon>
        <taxon>Pseudomonadati</taxon>
        <taxon>Pseudomonadota</taxon>
        <taxon>Alphaproteobacteria</taxon>
        <taxon>Rhodobacterales</taxon>
        <taxon>Paracoccaceae</taxon>
        <taxon>Marinibacterium</taxon>
    </lineage>
</organism>
<evidence type="ECO:0000256" key="1">
    <source>
        <dbReference type="SAM" id="MobiDB-lite"/>
    </source>
</evidence>
<evidence type="ECO:0000313" key="2">
    <source>
        <dbReference type="EMBL" id="OWU67818.1"/>
    </source>
</evidence>
<dbReference type="EMBL" id="AQQR01000026">
    <property type="protein sequence ID" value="OWU67818.1"/>
    <property type="molecule type" value="Genomic_DNA"/>
</dbReference>
<comment type="caution">
    <text evidence="2">The sequence shown here is derived from an EMBL/GenBank/DDBJ whole genome shotgun (WGS) entry which is preliminary data.</text>
</comment>
<name>A0A225ND49_9RHOB</name>
<gene>
    <name evidence="2" type="ORF">ATO3_25660</name>
</gene>
<reference evidence="2 3" key="1">
    <citation type="submission" date="2013-04" db="EMBL/GenBank/DDBJ databases">
        <title>Oceanicola sp. 22II1-22F33 Genome Sequencing.</title>
        <authorList>
            <person name="Lai Q."/>
            <person name="Li G."/>
            <person name="Shao Z."/>
        </authorList>
    </citation>
    <scope>NUCLEOTIDE SEQUENCE [LARGE SCALE GENOMIC DNA]</scope>
    <source>
        <strain evidence="2 3">22II1-22F33</strain>
    </source>
</reference>
<feature type="compositionally biased region" description="Basic and acidic residues" evidence="1">
    <location>
        <begin position="98"/>
        <end position="108"/>
    </location>
</feature>
<proteinExistence type="predicted"/>
<sequence>MDSTTVSNKPIETLRDSRLKASIWENASEKGPYYTVSLAKIYEDKDGHLQETQSFSASELLRVAELAREAHGVVRDLKRERSLERNTDQQAEQGSNRSRSERPARFRR</sequence>
<dbReference type="AlphaFoldDB" id="A0A225ND49"/>
<dbReference type="RefSeq" id="WP_088652751.1">
    <property type="nucleotide sequence ID" value="NZ_AQQR01000026.1"/>
</dbReference>
<keyword evidence="3" id="KW-1185">Reference proteome</keyword>
<feature type="compositionally biased region" description="Basic and acidic residues" evidence="1">
    <location>
        <begin position="78"/>
        <end position="87"/>
    </location>
</feature>